<protein>
    <submittedName>
        <fullName evidence="5">Putative kinesin light chain</fullName>
    </submittedName>
</protein>
<dbReference type="SUPFAM" id="SSF52540">
    <property type="entry name" value="P-loop containing nucleoside triphosphate hydrolases"/>
    <property type="match status" value="1"/>
</dbReference>
<dbReference type="Pfam" id="PF13424">
    <property type="entry name" value="TPR_12"/>
    <property type="match status" value="3"/>
</dbReference>
<dbReference type="InterPro" id="IPR027417">
    <property type="entry name" value="P-loop_NTPase"/>
</dbReference>
<feature type="compositionally biased region" description="Low complexity" evidence="1">
    <location>
        <begin position="13"/>
        <end position="25"/>
    </location>
</feature>
<feature type="domain" description="Nucleoside phosphorylase" evidence="3">
    <location>
        <begin position="44"/>
        <end position="341"/>
    </location>
</feature>
<feature type="region of interest" description="Disordered" evidence="1">
    <location>
        <begin position="13"/>
        <end position="38"/>
    </location>
</feature>
<dbReference type="Pfam" id="PF00931">
    <property type="entry name" value="NB-ARC"/>
    <property type="match status" value="1"/>
</dbReference>
<accession>A0A1S7UP82</accession>
<feature type="region of interest" description="Disordered" evidence="1">
    <location>
        <begin position="700"/>
        <end position="724"/>
    </location>
</feature>
<dbReference type="Proteomes" id="UP000054516">
    <property type="component" value="Unassembled WGS sequence"/>
</dbReference>
<evidence type="ECO:0000256" key="1">
    <source>
        <dbReference type="SAM" id="MobiDB-lite"/>
    </source>
</evidence>
<dbReference type="PANTHER" id="PTHR46082">
    <property type="entry name" value="ATP/GTP-BINDING PROTEIN-RELATED"/>
    <property type="match status" value="1"/>
</dbReference>
<evidence type="ECO:0000313" key="6">
    <source>
        <dbReference type="Proteomes" id="UP000054516"/>
    </source>
</evidence>
<dbReference type="GO" id="GO:0009116">
    <property type="term" value="P:nucleoside metabolic process"/>
    <property type="evidence" value="ECO:0007669"/>
    <property type="project" value="InterPro"/>
</dbReference>
<dbReference type="SUPFAM" id="SSF48452">
    <property type="entry name" value="TPR-like"/>
    <property type="match status" value="2"/>
</dbReference>
<dbReference type="OrthoDB" id="20872at2759"/>
<dbReference type="OMA" id="ENQGRWT"/>
<dbReference type="InterPro" id="IPR053137">
    <property type="entry name" value="NLR-like"/>
</dbReference>
<dbReference type="STRING" id="77044.A0A1S7UP82"/>
<dbReference type="InterPro" id="IPR019734">
    <property type="entry name" value="TPR_rpt"/>
</dbReference>
<evidence type="ECO:0000259" key="2">
    <source>
        <dbReference type="Pfam" id="PF00931"/>
    </source>
</evidence>
<organism evidence="5">
    <name type="scientific">Rosellinia necatrix</name>
    <name type="common">White root-rot fungus</name>
    <dbReference type="NCBI Taxonomy" id="77044"/>
    <lineage>
        <taxon>Eukaryota</taxon>
        <taxon>Fungi</taxon>
        <taxon>Dikarya</taxon>
        <taxon>Ascomycota</taxon>
        <taxon>Pezizomycotina</taxon>
        <taxon>Sordariomycetes</taxon>
        <taxon>Xylariomycetidae</taxon>
        <taxon>Xylariales</taxon>
        <taxon>Xylariaceae</taxon>
        <taxon>Rosellinia</taxon>
    </lineage>
</organism>
<dbReference type="PRINTS" id="PR00381">
    <property type="entry name" value="KINESINLIGHT"/>
</dbReference>
<feature type="domain" description="DUF7779" evidence="4">
    <location>
        <begin position="676"/>
        <end position="766"/>
    </location>
</feature>
<dbReference type="Pfam" id="PF01048">
    <property type="entry name" value="PNP_UDP_1"/>
    <property type="match status" value="1"/>
</dbReference>
<evidence type="ECO:0000259" key="3">
    <source>
        <dbReference type="Pfam" id="PF01048"/>
    </source>
</evidence>
<gene>
    <name evidence="5" type="ORF">SAMD00023353_3900100</name>
</gene>
<feature type="domain" description="NB-ARC" evidence="2">
    <location>
        <begin position="416"/>
        <end position="588"/>
    </location>
</feature>
<evidence type="ECO:0000313" key="5">
    <source>
        <dbReference type="EMBL" id="GAP84978.2"/>
    </source>
</evidence>
<dbReference type="InterPro" id="IPR002182">
    <property type="entry name" value="NB-ARC"/>
</dbReference>
<dbReference type="InterPro" id="IPR035994">
    <property type="entry name" value="Nucleoside_phosphorylase_sf"/>
</dbReference>
<evidence type="ECO:0000259" key="4">
    <source>
        <dbReference type="Pfam" id="PF25000"/>
    </source>
</evidence>
<sequence length="1212" mass="135434">MSQFHRYGGAAASDSAVAGPSSGSSYQASFHSSPERPTSRHGFEIAIICALPLEADAVDVLFDHYWDETGPPYNKAPGDPNAYTTGAIGRLNVVLAHMPGMGKANSAAVAAHCRASFPNVKLAIVVGICGAAPFGPDGSEIVLGDVIISNGVIQYDFGRRYPDCFIRKDTLSESLGRPNTEIRSLLSKLQGHRHQDTLKGKIAEYLNVVQRHPKLHAQYPGAKHDKLYIATYHHAEREKSCDEGGCKGPLVRRDRLEQAQQGSVQPDIHIGLIASGDTVMKSGEERDSIAKAERVIGFEMEGAGVWDSIPCLVIKGVCDYADSHKNKIWQRYAAATAAASLKAFLEHWTPSVPTDLGLHHPIKQHIETSREFSGYLPERPESPPQPSFMVPFSRDPDFVARESILDQLWQACSGPSSRAALVGLGGVGKSQLVIEHTYRAQDTFSEQNIQNWVFWVHAATRARIDEGFKAIADAAKIRGRDQPNVNIVQLVCQWLQDERHGKWLLILDSADDANVFYGKKDKERQTADTGDKRALWTYLPQSPNGSFIITTRDKELACKITGGHKNVIEVGPMDQDHALKLLAAKSGSQYDENDGIELVKALDYMALAISQAGAYIQRRQPRTSVEKYLAQFRRGEKAQQSLLNHDDGDLRRDREASNSVIATWEISFDYIRGERASATNLLALMSFFDCQGILESLIRPTDQSESDDPEDSTDNGSPSFHETSDDAFEKDIAMLRDYCLVKTNEEGDVFEMHGLVQLSTRKWLDAHNETERFRGKFIRRMAQAFPSGEFENWGTCRKLFPHIEKAMDYSLTDKEAPIVQKDWAILLHNASLYSFRQGKYSLAEMMAKEAHAIGKDLFGLDSNETLISMGNLASVYWNQGRWTEAEQLGVQVIEKRKTILGPDHPDTLVSMSNLASVYENQGRWTEAEQLGVQVIERKKTVLGPDHPDTLISMGNLASVYENQGRWTEAEQLGVQVIERRKTVLGPDHPDTLISMGNLALVYWSQGRWTEAEKLGVQVLERKKTVLGPDHPYTLISMGNLALVYQNQGRWTEAEKLGVQVIERRKTVLGPDHPDTLISMNNLARGLYSMGRRHDGIELMEQCTRARIRVLGSDHPYTQSSLKALQRWRTEEQNAERLEDRDIEQSDARSLSPTPRVRNTEEPDTQMSVAAPQGGGTEERGARKERWRPRIKNAITSIRTRIRGSSLHRDLRG</sequence>
<dbReference type="InterPro" id="IPR000845">
    <property type="entry name" value="Nucleoside_phosphorylase_d"/>
</dbReference>
<proteinExistence type="predicted"/>
<feature type="compositionally biased region" description="Basic and acidic residues" evidence="1">
    <location>
        <begin position="1132"/>
        <end position="1146"/>
    </location>
</feature>
<dbReference type="Gene3D" id="1.25.40.10">
    <property type="entry name" value="Tetratricopeptide repeat domain"/>
    <property type="match status" value="2"/>
</dbReference>
<dbReference type="Gene3D" id="3.40.50.1580">
    <property type="entry name" value="Nucleoside phosphorylase domain"/>
    <property type="match status" value="1"/>
</dbReference>
<dbReference type="EMBL" id="DF977484">
    <property type="protein sequence ID" value="GAP84978.2"/>
    <property type="molecule type" value="Genomic_DNA"/>
</dbReference>
<dbReference type="InterPro" id="IPR011990">
    <property type="entry name" value="TPR-like_helical_dom_sf"/>
</dbReference>
<dbReference type="SUPFAM" id="SSF53167">
    <property type="entry name" value="Purine and uridine phosphorylases"/>
    <property type="match status" value="1"/>
</dbReference>
<dbReference type="Gene3D" id="3.40.50.300">
    <property type="entry name" value="P-loop containing nucleotide triphosphate hydrolases"/>
    <property type="match status" value="1"/>
</dbReference>
<name>A0A1S7UP82_ROSNE</name>
<feature type="region of interest" description="Disordered" evidence="1">
    <location>
        <begin position="1132"/>
        <end position="1191"/>
    </location>
</feature>
<reference evidence="5" key="1">
    <citation type="submission" date="2016-03" db="EMBL/GenBank/DDBJ databases">
        <title>Draft genome sequence of Rosellinia necatrix.</title>
        <authorList>
            <person name="Kanematsu S."/>
        </authorList>
    </citation>
    <scope>NUCLEOTIDE SEQUENCE [LARGE SCALE GENOMIC DNA]</scope>
    <source>
        <strain evidence="5">W97</strain>
    </source>
</reference>
<dbReference type="GO" id="GO:0003824">
    <property type="term" value="F:catalytic activity"/>
    <property type="evidence" value="ECO:0007669"/>
    <property type="project" value="InterPro"/>
</dbReference>
<dbReference type="AlphaFoldDB" id="A0A1S7UP82"/>
<feature type="compositionally biased region" description="Acidic residues" evidence="1">
    <location>
        <begin position="704"/>
        <end position="713"/>
    </location>
</feature>
<dbReference type="Pfam" id="PF25000">
    <property type="entry name" value="DUF7779"/>
    <property type="match status" value="1"/>
</dbReference>
<dbReference type="SMART" id="SM00028">
    <property type="entry name" value="TPR"/>
    <property type="match status" value="6"/>
</dbReference>
<dbReference type="PANTHER" id="PTHR46082:SF6">
    <property type="entry name" value="AAA+ ATPASE DOMAIN-CONTAINING PROTEIN-RELATED"/>
    <property type="match status" value="1"/>
</dbReference>
<dbReference type="InterPro" id="IPR056681">
    <property type="entry name" value="DUF7779"/>
</dbReference>
<keyword evidence="6" id="KW-1185">Reference proteome</keyword>